<dbReference type="Pfam" id="PF13692">
    <property type="entry name" value="Glyco_trans_1_4"/>
    <property type="match status" value="1"/>
</dbReference>
<evidence type="ECO:0008006" key="5">
    <source>
        <dbReference type="Google" id="ProtNLM"/>
    </source>
</evidence>
<keyword evidence="1" id="KW-0328">Glycosyltransferase</keyword>
<dbReference type="Proteomes" id="UP000077255">
    <property type="component" value="Chromosome"/>
</dbReference>
<evidence type="ECO:0000256" key="2">
    <source>
        <dbReference type="ARBA" id="ARBA00022679"/>
    </source>
</evidence>
<evidence type="ECO:0000313" key="3">
    <source>
        <dbReference type="EMBL" id="AND69574.1"/>
    </source>
</evidence>
<organism evidence="3 4">
    <name type="scientific">Dyella thiooxydans</name>
    <dbReference type="NCBI Taxonomy" id="445710"/>
    <lineage>
        <taxon>Bacteria</taxon>
        <taxon>Pseudomonadati</taxon>
        <taxon>Pseudomonadota</taxon>
        <taxon>Gammaproteobacteria</taxon>
        <taxon>Lysobacterales</taxon>
        <taxon>Rhodanobacteraceae</taxon>
        <taxon>Dyella</taxon>
    </lineage>
</organism>
<dbReference type="PANTHER" id="PTHR12526:SF510">
    <property type="entry name" value="D-INOSITOL 3-PHOSPHATE GLYCOSYLTRANSFERASE"/>
    <property type="match status" value="1"/>
</dbReference>
<dbReference type="PATRIC" id="fig|445710.3.peg.2118"/>
<dbReference type="CDD" id="cd03801">
    <property type="entry name" value="GT4_PimA-like"/>
    <property type="match status" value="1"/>
</dbReference>
<keyword evidence="4" id="KW-1185">Reference proteome</keyword>
<name>A0A160N217_9GAMM</name>
<dbReference type="PANTHER" id="PTHR12526">
    <property type="entry name" value="GLYCOSYLTRANSFERASE"/>
    <property type="match status" value="1"/>
</dbReference>
<proteinExistence type="predicted"/>
<keyword evidence="2" id="KW-0808">Transferase</keyword>
<reference evidence="3 4" key="1">
    <citation type="submission" date="2016-02" db="EMBL/GenBank/DDBJ databases">
        <title>Complete genome sequencing and analysis of ATSB10, Dyella thiooxydans isolated from rhizosphere soil of sunflower (Helianthus annuus L.).</title>
        <authorList>
            <person name="Lee Y."/>
            <person name="Hwangbo K."/>
            <person name="Chung H."/>
            <person name="Yoo J."/>
            <person name="Kim K.Y."/>
            <person name="Sa T.M."/>
            <person name="Um Y."/>
            <person name="Madhaiyan M."/>
        </authorList>
    </citation>
    <scope>NUCLEOTIDE SEQUENCE [LARGE SCALE GENOMIC DNA]</scope>
    <source>
        <strain evidence="3 4">ATSB10</strain>
    </source>
</reference>
<sequence>MTVHNPLPHEKSGIFRMLEDRLLRTADALVVHGEAAREDLLRRLGRRTPPVHVVPHGLAPLRQPAPAGGEDYRRLGLSPAQRHVLLFGNLRGYKGLDVLLEAWSSVRSELDDVALVIAGRLWGGRQGISGRLAASLAGTGDEAVGIRAMLESRASRDRIVLLEGFQSDEDIDALIRVSELSVFPYRRLSGQSGAACRAAAMGCPVLVSRVGALPDLAIDDTWIVRSGDADELARRLVEKLRAPDALADAGYLQLRAVSGYDWSTIARVHLDLYRRLA</sequence>
<evidence type="ECO:0000256" key="1">
    <source>
        <dbReference type="ARBA" id="ARBA00022676"/>
    </source>
</evidence>
<dbReference type="AlphaFoldDB" id="A0A160N217"/>
<evidence type="ECO:0000313" key="4">
    <source>
        <dbReference type="Proteomes" id="UP000077255"/>
    </source>
</evidence>
<dbReference type="EMBL" id="CP014841">
    <property type="protein sequence ID" value="AND69574.1"/>
    <property type="molecule type" value="Genomic_DNA"/>
</dbReference>
<accession>A0A160N217</accession>
<dbReference type="GO" id="GO:0016757">
    <property type="term" value="F:glycosyltransferase activity"/>
    <property type="evidence" value="ECO:0007669"/>
    <property type="project" value="UniProtKB-KW"/>
</dbReference>
<dbReference type="STRING" id="445710.ATSB10_21200"/>
<dbReference type="KEGG" id="dtx:ATSB10_21200"/>
<protein>
    <recommendedName>
        <fullName evidence="5">Glycosyl transferase family 1 domain-containing protein</fullName>
    </recommendedName>
</protein>
<gene>
    <name evidence="3" type="ORF">ATSB10_21200</name>
</gene>
<dbReference type="Gene3D" id="3.40.50.2000">
    <property type="entry name" value="Glycogen Phosphorylase B"/>
    <property type="match status" value="2"/>
</dbReference>
<dbReference type="SUPFAM" id="SSF53756">
    <property type="entry name" value="UDP-Glycosyltransferase/glycogen phosphorylase"/>
    <property type="match status" value="1"/>
</dbReference>